<dbReference type="PANTHER" id="PTHR11347">
    <property type="entry name" value="CYCLIC NUCLEOTIDE PHOSPHODIESTERASE"/>
    <property type="match status" value="1"/>
</dbReference>
<dbReference type="SMART" id="SM00471">
    <property type="entry name" value="HDc"/>
    <property type="match status" value="1"/>
</dbReference>
<feature type="region of interest" description="Disordered" evidence="9">
    <location>
        <begin position="326"/>
        <end position="355"/>
    </location>
</feature>
<feature type="region of interest" description="Disordered" evidence="9">
    <location>
        <begin position="1327"/>
        <end position="1375"/>
    </location>
</feature>
<feature type="binding site" evidence="6">
    <location>
        <begin position="1066"/>
        <end position="1070"/>
    </location>
    <ligand>
        <name>AMP</name>
        <dbReference type="ChEBI" id="CHEBI:456215"/>
    </ligand>
</feature>
<dbReference type="InterPro" id="IPR002073">
    <property type="entry name" value="PDEase_catalytic_dom"/>
</dbReference>
<dbReference type="InterPro" id="IPR023174">
    <property type="entry name" value="PDEase_CS"/>
</dbReference>
<feature type="binding site" evidence="6">
    <location>
        <position position="1221"/>
    </location>
    <ligand>
        <name>AMP</name>
        <dbReference type="ChEBI" id="CHEBI:456215"/>
    </ligand>
</feature>
<feature type="active site" description="Proton donor" evidence="5">
    <location>
        <position position="1066"/>
    </location>
</feature>
<evidence type="ECO:0000313" key="11">
    <source>
        <dbReference type="EMBL" id="KAH9501776.1"/>
    </source>
</evidence>
<dbReference type="PROSITE" id="PS00126">
    <property type="entry name" value="PDEASE_I_1"/>
    <property type="match status" value="1"/>
</dbReference>
<feature type="region of interest" description="Disordered" evidence="9">
    <location>
        <begin position="786"/>
        <end position="805"/>
    </location>
</feature>
<evidence type="ECO:0000256" key="4">
    <source>
        <dbReference type="ARBA" id="ARBA00022801"/>
    </source>
</evidence>
<feature type="binding site" evidence="7">
    <location>
        <position position="1221"/>
    </location>
    <ligand>
        <name>Zn(2+)</name>
        <dbReference type="ChEBI" id="CHEBI:29105"/>
        <label>1</label>
    </ligand>
</feature>
<organism evidence="11 12">
    <name type="scientific">Dermatophagoides farinae</name>
    <name type="common">American house dust mite</name>
    <dbReference type="NCBI Taxonomy" id="6954"/>
    <lineage>
        <taxon>Eukaryota</taxon>
        <taxon>Metazoa</taxon>
        <taxon>Ecdysozoa</taxon>
        <taxon>Arthropoda</taxon>
        <taxon>Chelicerata</taxon>
        <taxon>Arachnida</taxon>
        <taxon>Acari</taxon>
        <taxon>Acariformes</taxon>
        <taxon>Sarcoptiformes</taxon>
        <taxon>Astigmata</taxon>
        <taxon>Psoroptidia</taxon>
        <taxon>Analgoidea</taxon>
        <taxon>Pyroglyphidae</taxon>
        <taxon>Dermatophagoidinae</taxon>
        <taxon>Dermatophagoides</taxon>
    </lineage>
</organism>
<dbReference type="Gene3D" id="1.10.1300.10">
    <property type="entry name" value="3'5'-cyclic nucleotide phosphodiesterase, catalytic domain"/>
    <property type="match status" value="1"/>
</dbReference>
<dbReference type="CDD" id="cd00077">
    <property type="entry name" value="HDc"/>
    <property type="match status" value="1"/>
</dbReference>
<dbReference type="Pfam" id="PF01590">
    <property type="entry name" value="GAF"/>
    <property type="match status" value="2"/>
</dbReference>
<feature type="binding site" evidence="7">
    <location>
        <position position="1106"/>
    </location>
    <ligand>
        <name>Zn(2+)</name>
        <dbReference type="ChEBI" id="CHEBI:29105"/>
        <label>1</label>
    </ligand>
</feature>
<dbReference type="GO" id="GO:0046872">
    <property type="term" value="F:metal ion binding"/>
    <property type="evidence" value="ECO:0007669"/>
    <property type="project" value="UniProtKB-KW"/>
</dbReference>
<comment type="cofactor">
    <cofactor evidence="8">
        <name>a divalent metal cation</name>
        <dbReference type="ChEBI" id="CHEBI:60240"/>
    </cofactor>
    <text evidence="8">Binds 2 divalent metal cations per subunit. Site 1 may preferentially bind zinc ions, while site 2 has a preference for magnesium and/or manganese ions.</text>
</comment>
<keyword evidence="4 8" id="KW-0378">Hydrolase</keyword>
<dbReference type="InterPro" id="IPR023088">
    <property type="entry name" value="PDEase"/>
</dbReference>
<dbReference type="EMBL" id="ASGP02000006">
    <property type="protein sequence ID" value="KAH9501776.1"/>
    <property type="molecule type" value="Genomic_DNA"/>
</dbReference>
<dbReference type="Proteomes" id="UP000790347">
    <property type="component" value="Unassembled WGS sequence"/>
</dbReference>
<proteinExistence type="inferred from homology"/>
<reference evidence="11" key="2">
    <citation type="journal article" date="2022" name="Res Sq">
        <title>Comparative Genomics Reveals Insights into the Divergent Evolution of Astigmatic Mites and Household Pest Adaptations.</title>
        <authorList>
            <person name="Xiong Q."/>
            <person name="Wan A.T.-Y."/>
            <person name="Liu X.-Y."/>
            <person name="Fung C.S.-H."/>
            <person name="Xiao X."/>
            <person name="Malainual N."/>
            <person name="Hou J."/>
            <person name="Wang L."/>
            <person name="Wang M."/>
            <person name="Yang K."/>
            <person name="Cui Y."/>
            <person name="Leung E."/>
            <person name="Nong W."/>
            <person name="Shin S.-K."/>
            <person name="Au S."/>
            <person name="Jeong K.Y."/>
            <person name="Chew F.T."/>
            <person name="Hui J."/>
            <person name="Leung T.F."/>
            <person name="Tungtrongchitr A."/>
            <person name="Zhong N."/>
            <person name="Liu Z."/>
            <person name="Tsui S."/>
        </authorList>
    </citation>
    <scope>NUCLEOTIDE SEQUENCE</scope>
    <source>
        <strain evidence="11">Derf</strain>
        <tissue evidence="11">Whole organism</tissue>
    </source>
</reference>
<evidence type="ECO:0000256" key="5">
    <source>
        <dbReference type="PIRSR" id="PIRSR623088-1"/>
    </source>
</evidence>
<feature type="compositionally biased region" description="Basic residues" evidence="9">
    <location>
        <begin position="326"/>
        <end position="335"/>
    </location>
</feature>
<evidence type="ECO:0000256" key="1">
    <source>
        <dbReference type="ARBA" id="ARBA00007648"/>
    </source>
</evidence>
<dbReference type="SMART" id="SM00065">
    <property type="entry name" value="GAF"/>
    <property type="match status" value="2"/>
</dbReference>
<dbReference type="FunFam" id="3.30.450.40:FF:000031">
    <property type="entry name" value="Phosphodiesterase"/>
    <property type="match status" value="1"/>
</dbReference>
<feature type="binding site" evidence="6">
    <location>
        <position position="1107"/>
    </location>
    <ligand>
        <name>AMP</name>
        <dbReference type="ChEBI" id="CHEBI:456215"/>
    </ligand>
</feature>
<dbReference type="GO" id="GO:0046068">
    <property type="term" value="P:cGMP metabolic process"/>
    <property type="evidence" value="ECO:0007669"/>
    <property type="project" value="UniProtKB-ARBA"/>
</dbReference>
<feature type="binding site" evidence="6">
    <location>
        <position position="1274"/>
    </location>
    <ligand>
        <name>AMP</name>
        <dbReference type="ChEBI" id="CHEBI:456215"/>
    </ligand>
</feature>
<keyword evidence="12" id="KW-1185">Reference proteome</keyword>
<dbReference type="SUPFAM" id="SSF109604">
    <property type="entry name" value="HD-domain/PDEase-like"/>
    <property type="match status" value="1"/>
</dbReference>
<feature type="domain" description="PDEase" evidence="10">
    <location>
        <begin position="990"/>
        <end position="1318"/>
    </location>
</feature>
<feature type="compositionally biased region" description="Low complexity" evidence="9">
    <location>
        <begin position="74"/>
        <end position="90"/>
    </location>
</feature>
<evidence type="ECO:0000256" key="8">
    <source>
        <dbReference type="RuleBase" id="RU363067"/>
    </source>
</evidence>
<dbReference type="InterPro" id="IPR003018">
    <property type="entry name" value="GAF"/>
</dbReference>
<feature type="compositionally biased region" description="Polar residues" evidence="9">
    <location>
        <begin position="278"/>
        <end position="300"/>
    </location>
</feature>
<evidence type="ECO:0000256" key="9">
    <source>
        <dbReference type="SAM" id="MobiDB-lite"/>
    </source>
</evidence>
<comment type="caution">
    <text evidence="11">The sequence shown here is derived from an EMBL/GenBank/DDBJ whole genome shotgun (WGS) entry which is preliminary data.</text>
</comment>
<evidence type="ECO:0000256" key="7">
    <source>
        <dbReference type="PIRSR" id="PIRSR623088-3"/>
    </source>
</evidence>
<feature type="region of interest" description="Disordered" evidence="9">
    <location>
        <begin position="69"/>
        <end position="114"/>
    </location>
</feature>
<dbReference type="InterPro" id="IPR003607">
    <property type="entry name" value="HD/PDEase_dom"/>
</dbReference>
<feature type="compositionally biased region" description="Low complexity" evidence="9">
    <location>
        <begin position="17"/>
        <end position="47"/>
    </location>
</feature>
<dbReference type="Pfam" id="PF00233">
    <property type="entry name" value="PDEase_I"/>
    <property type="match status" value="1"/>
</dbReference>
<evidence type="ECO:0000256" key="2">
    <source>
        <dbReference type="ARBA" id="ARBA00022535"/>
    </source>
</evidence>
<keyword evidence="3 7" id="KW-0479">Metal-binding</keyword>
<dbReference type="GO" id="GO:0047555">
    <property type="term" value="F:3',5'-cyclic-GMP phosphodiesterase activity"/>
    <property type="evidence" value="ECO:0007669"/>
    <property type="project" value="UniProtKB-ARBA"/>
</dbReference>
<dbReference type="GO" id="GO:0007165">
    <property type="term" value="P:signal transduction"/>
    <property type="evidence" value="ECO:0007669"/>
    <property type="project" value="InterPro"/>
</dbReference>
<name>A0A922HUF8_DERFA</name>
<reference evidence="11" key="1">
    <citation type="submission" date="2013-05" db="EMBL/GenBank/DDBJ databases">
        <authorList>
            <person name="Yim A.K.Y."/>
            <person name="Chan T.F."/>
            <person name="Ji K.M."/>
            <person name="Liu X.Y."/>
            <person name="Zhou J.W."/>
            <person name="Li R.Q."/>
            <person name="Yang K.Y."/>
            <person name="Li J."/>
            <person name="Li M."/>
            <person name="Law P.T.W."/>
            <person name="Wu Y.L."/>
            <person name="Cai Z.L."/>
            <person name="Qin H."/>
            <person name="Bao Y."/>
            <person name="Leung R.K.K."/>
            <person name="Ng P.K.S."/>
            <person name="Zou J."/>
            <person name="Zhong X.J."/>
            <person name="Ran P.X."/>
            <person name="Zhong N.S."/>
            <person name="Liu Z.G."/>
            <person name="Tsui S.K.W."/>
        </authorList>
    </citation>
    <scope>NUCLEOTIDE SEQUENCE</scope>
    <source>
        <strain evidence="11">Derf</strain>
        <tissue evidence="11">Whole organism</tissue>
    </source>
</reference>
<feature type="region of interest" description="Disordered" evidence="9">
    <location>
        <begin position="15"/>
        <end position="47"/>
    </location>
</feature>
<feature type="compositionally biased region" description="Low complexity" evidence="9">
    <location>
        <begin position="1327"/>
        <end position="1352"/>
    </location>
</feature>
<sequence length="1375" mass="155203">MLGYIRKVTKIDQLCHQQSSSSRNGSGQQQQRQRQQQQQQQKQQSSSMIMMTVINDSNRLLVPVDTIDTDVNRTNSDSNSATNMMMNNNNGDDDGDDEKLSADDQKSTSTKTVFHTPKRKSLFKRRHNLLPISSTINSGSSSSSNNRTRLSFNSNNNSDHNIMEKSINNPTLINNDSQTYCSNISINHRHHHHHHHHDQTHTIHSHNNNIKICPTIASALWRPLWPPGWHPRSNNTSSSSSASATTTTSNTKVPTSLSTTSDGGGGISTLSSSSSLTRRSANNNNNVEHQQQSSMMTMDNDSKSTMTMIATKTIKSMNHVDSKLLNHHHHHHHRKLSYEQQQQQQQLNGDDIDNESNKIEDWLDEHPDFVNSYVIRKVSRSIIDKWLVTHSASTMGTLFPNNQNNTSSLAASSSTSPAAAGAVAAAPDSGANTPVRKISAHEFEASGGGYLRPMVSTTCDGMLTFLSLQDNMGRENSITASDSSDLFHASGSFGNRPRPRPRASIISLRSREQLESNSTDERELIFELVKDICNDLDVKSLCHKILKNVSILTQADRCSLFLVRGEKDEIENRYLVSQLFDVCGQSTIEQVSKNEEIIIPWGTGIVGHVAETGEAANIPDCYQDSRFTDTIDQKTGYKTCNMLCNPIFDIDGEVMGVAQVINKKDSKCFDKNDENVFVKYLQFCGIGLRNAQVYERSQLENKRNQVLLDLARMVFEKQSNIENIIYRILIHILSLLQCERCQIMLLECDDNDDDENDDFILAMNSNSTKISHDDSPTSKHLHLNAQQTASNYSSDRSPLSDCPSSNGSSCLESNYELQVNQVTMATRSFYRVFDLQAKDLEQIDFEKNQKTPFEGRFPINIGITGYVATTGETLNIADAYNDCRFDPIVDDQDDDNYGDNNNVDDGNRFRHKSILCMPIRNATRKIIGVAQLVNKLNGRPFNKNDENLFEAFAIFSGMGIENTHKFEKAVKSMAKQKVTLELLSYHALASEHEASKFARMLIPSTSSLSLSSLRFDDFSLNEDQMIKACIRMFIDLDLIERFHIDYKVLCKWILSVRKNYRPVLYHNWRHAFNVAQMMFAIFVNSDMCFVLGELETMALIVACLCHDLDHRGTNNSFQIKTGSPLAQLYSTSTLEHHHFDQSLMILNSQGNQIWSNLSPQEYRRVVYVLEEAILATDLAVYFRKRDKFFQLVEQMKTTGQRDWSDENNRSLLRSMLMTCCDIAAITKPWQTQKVVAELVASEFYQQGDIEKEQLNIEPIDMMNREKKDELPKMQMSFIDTICLPVYQAFAKLGPSPMKILLNGVTDNREAWHLLSSQPYQLNIRQTNSTSSTTTTTITTTDTTINQTKTITVPPSPPSPTIETPSSTFIDDEPNV</sequence>
<dbReference type="InterPro" id="IPR029016">
    <property type="entry name" value="GAF-like_dom_sf"/>
</dbReference>
<evidence type="ECO:0000313" key="12">
    <source>
        <dbReference type="Proteomes" id="UP000790347"/>
    </source>
</evidence>
<feature type="region of interest" description="Disordered" evidence="9">
    <location>
        <begin position="232"/>
        <end position="300"/>
    </location>
</feature>
<dbReference type="FunFam" id="3.30.450.40:FF:000015">
    <property type="entry name" value="Phosphodiesterase"/>
    <property type="match status" value="1"/>
</dbReference>
<dbReference type="FunFam" id="1.10.1300.10:FF:000003">
    <property type="entry name" value="Phosphodiesterase"/>
    <property type="match status" value="1"/>
</dbReference>
<protein>
    <recommendedName>
        <fullName evidence="8">Phosphodiesterase</fullName>
        <ecNumber evidence="8">3.1.4.-</ecNumber>
    </recommendedName>
</protein>
<feature type="binding site" evidence="7">
    <location>
        <position position="1107"/>
    </location>
    <ligand>
        <name>Zn(2+)</name>
        <dbReference type="ChEBI" id="CHEBI:29105"/>
        <label>1</label>
    </ligand>
</feature>
<keyword evidence="2" id="KW-0140">cGMP</keyword>
<feature type="binding site" evidence="7">
    <location>
        <position position="1107"/>
    </location>
    <ligand>
        <name>Zn(2+)</name>
        <dbReference type="ChEBI" id="CHEBI:29105"/>
        <label>2</label>
    </ligand>
</feature>
<evidence type="ECO:0000256" key="6">
    <source>
        <dbReference type="PIRSR" id="PIRSR623088-2"/>
    </source>
</evidence>
<dbReference type="EC" id="3.1.4.-" evidence="8"/>
<evidence type="ECO:0000259" key="10">
    <source>
        <dbReference type="PROSITE" id="PS51845"/>
    </source>
</evidence>
<gene>
    <name evidence="11" type="primary">PDE5A</name>
    <name evidence="11" type="ORF">DERF_012591</name>
</gene>
<accession>A0A922HUF8</accession>
<dbReference type="Gene3D" id="3.30.450.40">
    <property type="match status" value="3"/>
</dbReference>
<dbReference type="PROSITE" id="PS51845">
    <property type="entry name" value="PDEASE_I_2"/>
    <property type="match status" value="1"/>
</dbReference>
<feature type="compositionally biased region" description="Low complexity" evidence="9">
    <location>
        <begin position="268"/>
        <end position="277"/>
    </location>
</feature>
<comment type="similarity">
    <text evidence="1 8">Belongs to the cyclic nucleotide phosphodiesterase family.</text>
</comment>
<dbReference type="SUPFAM" id="SSF55781">
    <property type="entry name" value="GAF domain-like"/>
    <property type="match status" value="2"/>
</dbReference>
<dbReference type="InterPro" id="IPR036971">
    <property type="entry name" value="PDEase_catalytic_dom_sf"/>
</dbReference>
<dbReference type="PRINTS" id="PR00387">
    <property type="entry name" value="PDIESTERASE1"/>
</dbReference>
<evidence type="ECO:0000256" key="3">
    <source>
        <dbReference type="ARBA" id="ARBA00022723"/>
    </source>
</evidence>
<feature type="binding site" evidence="7">
    <location>
        <position position="1070"/>
    </location>
    <ligand>
        <name>Zn(2+)</name>
        <dbReference type="ChEBI" id="CHEBI:29105"/>
        <label>1</label>
    </ligand>
</feature>
<feature type="compositionally biased region" description="Low complexity" evidence="9">
    <location>
        <begin position="233"/>
        <end position="261"/>
    </location>
</feature>